<gene>
    <name evidence="4" type="ORF">WCD58_26765</name>
</gene>
<dbReference type="InterPro" id="IPR036291">
    <property type="entry name" value="NAD(P)-bd_dom_sf"/>
</dbReference>
<comment type="similarity">
    <text evidence="1">Belongs to the short-chain dehydrogenases/reductases (SDR) family.</text>
</comment>
<accession>A0ABU8MEE1</accession>
<name>A0ABU8MEE1_9PSEU</name>
<dbReference type="EMBL" id="JBBEGM010000013">
    <property type="protein sequence ID" value="MEJ2864788.1"/>
    <property type="molecule type" value="Genomic_DNA"/>
</dbReference>
<sequence length="250" mass="26682">MKLTGRVALVTGAGTGMGLEAAKQFTERGGRVLMVARQAERLRAEAERLPGAVALPCDISDADDVRRLLDAVVADHPELDTVLLNAGVTHTYRLFGHEDAYAHADEEMHVNYLSAVRLIHALVPIIEPRTEPALIVTTSGTAFAPDLTNPTYSATKAALHSLTQAVRLQLERNGSAVKVFEFMAPLVDSPFASGVISDQKVSPEAAVADLFAGLERDERELRVGGSEAVYQALRRSSDAAVRTLNAATGG</sequence>
<keyword evidence="2" id="KW-0560">Oxidoreductase</keyword>
<dbReference type="InterPro" id="IPR002347">
    <property type="entry name" value="SDR_fam"/>
</dbReference>
<evidence type="ECO:0000313" key="5">
    <source>
        <dbReference type="Proteomes" id="UP001369736"/>
    </source>
</evidence>
<organism evidence="4 5">
    <name type="scientific">Actinomycetospora flava</name>
    <dbReference type="NCBI Taxonomy" id="3129232"/>
    <lineage>
        <taxon>Bacteria</taxon>
        <taxon>Bacillati</taxon>
        <taxon>Actinomycetota</taxon>
        <taxon>Actinomycetes</taxon>
        <taxon>Pseudonocardiales</taxon>
        <taxon>Pseudonocardiaceae</taxon>
        <taxon>Actinomycetospora</taxon>
    </lineage>
</organism>
<evidence type="ECO:0000313" key="4">
    <source>
        <dbReference type="EMBL" id="MEJ2864788.1"/>
    </source>
</evidence>
<dbReference type="RefSeq" id="WP_337706154.1">
    <property type="nucleotide sequence ID" value="NZ_JBBEGM010000013.1"/>
</dbReference>
<keyword evidence="5" id="KW-1185">Reference proteome</keyword>
<reference evidence="4 5" key="1">
    <citation type="submission" date="2024-03" db="EMBL/GenBank/DDBJ databases">
        <title>Actinomycetospora sp. OC33-EN07, a novel actinomycete isolated from wild orchid (Aerides multiflora).</title>
        <authorList>
            <person name="Suriyachadkun C."/>
        </authorList>
    </citation>
    <scope>NUCLEOTIDE SEQUENCE [LARGE SCALE GENOMIC DNA]</scope>
    <source>
        <strain evidence="4 5">OC33-EN07</strain>
    </source>
</reference>
<dbReference type="PRINTS" id="PR00081">
    <property type="entry name" value="GDHRDH"/>
</dbReference>
<dbReference type="InterPro" id="IPR020904">
    <property type="entry name" value="Sc_DH/Rdtase_CS"/>
</dbReference>
<dbReference type="PANTHER" id="PTHR43669:SF3">
    <property type="entry name" value="ALCOHOL DEHYDROGENASE, PUTATIVE (AFU_ORTHOLOGUE AFUA_3G03445)-RELATED"/>
    <property type="match status" value="1"/>
</dbReference>
<dbReference type="SMART" id="SM00822">
    <property type="entry name" value="PKS_KR"/>
    <property type="match status" value="1"/>
</dbReference>
<feature type="domain" description="Ketoreductase" evidence="3">
    <location>
        <begin position="6"/>
        <end position="186"/>
    </location>
</feature>
<dbReference type="Pfam" id="PF00106">
    <property type="entry name" value="adh_short"/>
    <property type="match status" value="1"/>
</dbReference>
<dbReference type="Proteomes" id="UP001369736">
    <property type="component" value="Unassembled WGS sequence"/>
</dbReference>
<dbReference type="SUPFAM" id="SSF51735">
    <property type="entry name" value="NAD(P)-binding Rossmann-fold domains"/>
    <property type="match status" value="1"/>
</dbReference>
<dbReference type="Gene3D" id="3.40.50.720">
    <property type="entry name" value="NAD(P)-binding Rossmann-like Domain"/>
    <property type="match status" value="1"/>
</dbReference>
<evidence type="ECO:0000259" key="3">
    <source>
        <dbReference type="SMART" id="SM00822"/>
    </source>
</evidence>
<dbReference type="PROSITE" id="PS00061">
    <property type="entry name" value="ADH_SHORT"/>
    <property type="match status" value="1"/>
</dbReference>
<evidence type="ECO:0000256" key="1">
    <source>
        <dbReference type="ARBA" id="ARBA00006484"/>
    </source>
</evidence>
<protein>
    <submittedName>
        <fullName evidence="4">SDR family NAD(P)-dependent oxidoreductase</fullName>
    </submittedName>
</protein>
<proteinExistence type="inferred from homology"/>
<evidence type="ECO:0000256" key="2">
    <source>
        <dbReference type="ARBA" id="ARBA00023002"/>
    </source>
</evidence>
<dbReference type="PANTHER" id="PTHR43669">
    <property type="entry name" value="5-KETO-D-GLUCONATE 5-REDUCTASE"/>
    <property type="match status" value="1"/>
</dbReference>
<dbReference type="InterPro" id="IPR057326">
    <property type="entry name" value="KR_dom"/>
</dbReference>
<comment type="caution">
    <text evidence="4">The sequence shown here is derived from an EMBL/GenBank/DDBJ whole genome shotgun (WGS) entry which is preliminary data.</text>
</comment>